<dbReference type="Proteomes" id="UP001596417">
    <property type="component" value="Unassembled WGS sequence"/>
</dbReference>
<dbReference type="GeneID" id="76201255"/>
<protein>
    <submittedName>
        <fullName evidence="2">Luciferase family protein</fullName>
    </submittedName>
</protein>
<keyword evidence="3" id="KW-1185">Reference proteome</keyword>
<dbReference type="AlphaFoldDB" id="A0ABD5YY46"/>
<evidence type="ECO:0000259" key="1">
    <source>
        <dbReference type="Pfam" id="PF17648"/>
    </source>
</evidence>
<gene>
    <name evidence="2" type="ORF">ACFQL7_18070</name>
</gene>
<proteinExistence type="predicted"/>
<sequence length="135" mass="15143">MNAIESTVSGWSGIEVEPHRFSAREFTLDGTEIGHLHNGRLLDIPFPKRIRDILIEEGQAEKHHIYPESGWVSYLVDGDEAIGGALWLLRVSYLYCLIGMQQRDEHAVDPVDIDAELAELDVSSELHDVFEEASG</sequence>
<dbReference type="EMBL" id="JBHTAX010000001">
    <property type="protein sequence ID" value="MFC7191520.1"/>
    <property type="molecule type" value="Genomic_DNA"/>
</dbReference>
<dbReference type="InterPro" id="IPR040841">
    <property type="entry name" value="Luciferase_dom"/>
</dbReference>
<evidence type="ECO:0000313" key="2">
    <source>
        <dbReference type="EMBL" id="MFC7191520.1"/>
    </source>
</evidence>
<feature type="domain" description="Luciferase" evidence="1">
    <location>
        <begin position="30"/>
        <end position="92"/>
    </location>
</feature>
<name>A0ABD5YY46_9EURY</name>
<dbReference type="RefSeq" id="WP_248909298.1">
    <property type="nucleotide sequence ID" value="NZ_CP109979.1"/>
</dbReference>
<evidence type="ECO:0000313" key="3">
    <source>
        <dbReference type="Proteomes" id="UP001596417"/>
    </source>
</evidence>
<accession>A0ABD5YY46</accession>
<dbReference type="Pfam" id="PF17648">
    <property type="entry name" value="Luciferase"/>
    <property type="match status" value="1"/>
</dbReference>
<comment type="caution">
    <text evidence="2">The sequence shown here is derived from an EMBL/GenBank/DDBJ whole genome shotgun (WGS) entry which is preliminary data.</text>
</comment>
<reference evidence="2 3" key="1">
    <citation type="journal article" date="2019" name="Int. J. Syst. Evol. Microbiol.">
        <title>The Global Catalogue of Microorganisms (GCM) 10K type strain sequencing project: providing services to taxonomists for standard genome sequencing and annotation.</title>
        <authorList>
            <consortium name="The Broad Institute Genomics Platform"/>
            <consortium name="The Broad Institute Genome Sequencing Center for Infectious Disease"/>
            <person name="Wu L."/>
            <person name="Ma J."/>
        </authorList>
    </citation>
    <scope>NUCLEOTIDE SEQUENCE [LARGE SCALE GENOMIC DNA]</scope>
    <source>
        <strain evidence="2 3">RDMS1</strain>
    </source>
</reference>
<organism evidence="2 3">
    <name type="scientific">Halocatena marina</name>
    <dbReference type="NCBI Taxonomy" id="2934937"/>
    <lineage>
        <taxon>Archaea</taxon>
        <taxon>Methanobacteriati</taxon>
        <taxon>Methanobacteriota</taxon>
        <taxon>Stenosarchaea group</taxon>
        <taxon>Halobacteria</taxon>
        <taxon>Halobacteriales</taxon>
        <taxon>Natronomonadaceae</taxon>
        <taxon>Halocatena</taxon>
    </lineage>
</organism>